<dbReference type="EMBL" id="RAZM01000004">
    <property type="protein sequence ID" value="RLT81480.1"/>
    <property type="molecule type" value="Genomic_DNA"/>
</dbReference>
<feature type="domain" description="DUF4989" evidence="3">
    <location>
        <begin position="22"/>
        <end position="314"/>
    </location>
</feature>
<dbReference type="Pfam" id="PF16379">
    <property type="entry name" value="DUF4989"/>
    <property type="match status" value="1"/>
</dbReference>
<dbReference type="InterPro" id="IPR038081">
    <property type="entry name" value="CalX-like_sf"/>
</dbReference>
<evidence type="ECO:0000313" key="5">
    <source>
        <dbReference type="Proteomes" id="UP000267159"/>
    </source>
</evidence>
<evidence type="ECO:0000259" key="3">
    <source>
        <dbReference type="Pfam" id="PF16379"/>
    </source>
</evidence>
<protein>
    <submittedName>
        <fullName evidence="4">DUF4989 domain-containing protein</fullName>
    </submittedName>
</protein>
<dbReference type="Gene3D" id="2.60.40.2030">
    <property type="match status" value="1"/>
</dbReference>
<dbReference type="Gene3D" id="2.60.120.260">
    <property type="entry name" value="Galactose-binding domain-like"/>
    <property type="match status" value="1"/>
</dbReference>
<dbReference type="InterPro" id="IPR032152">
    <property type="entry name" value="DUF4989"/>
</dbReference>
<dbReference type="RefSeq" id="WP_120466515.1">
    <property type="nucleotide sequence ID" value="NZ_RAZM01000004.1"/>
</dbReference>
<feature type="domain" description="F5/8 type C" evidence="2">
    <location>
        <begin position="334"/>
        <end position="429"/>
    </location>
</feature>
<dbReference type="InterPro" id="IPR000421">
    <property type="entry name" value="FA58C"/>
</dbReference>
<gene>
    <name evidence="4" type="ORF">D7Y07_02410</name>
</gene>
<dbReference type="SUPFAM" id="SSF49785">
    <property type="entry name" value="Galactose-binding domain-like"/>
    <property type="match status" value="1"/>
</dbReference>
<dbReference type="AlphaFoldDB" id="A0A3L8AGR1"/>
<dbReference type="PROSITE" id="PS51257">
    <property type="entry name" value="PROKAR_LIPOPROTEIN"/>
    <property type="match status" value="1"/>
</dbReference>
<name>A0A3L8AGR1_9BACE</name>
<feature type="signal peptide" evidence="1">
    <location>
        <begin position="1"/>
        <end position="20"/>
    </location>
</feature>
<organism evidence="4 5">
    <name type="scientific">Bacteroides acidifaciens</name>
    <dbReference type="NCBI Taxonomy" id="85831"/>
    <lineage>
        <taxon>Bacteria</taxon>
        <taxon>Pseudomonadati</taxon>
        <taxon>Bacteroidota</taxon>
        <taxon>Bacteroidia</taxon>
        <taxon>Bacteroidales</taxon>
        <taxon>Bacteroidaceae</taxon>
        <taxon>Bacteroides</taxon>
    </lineage>
</organism>
<accession>A0A3L8AGR1</accession>
<reference evidence="4 5" key="1">
    <citation type="submission" date="2018-09" db="EMBL/GenBank/DDBJ databases">
        <title>Murine metabolic-syndrome-specific gut microbial biobank.</title>
        <authorList>
            <person name="Liu C."/>
        </authorList>
    </citation>
    <scope>NUCLEOTIDE SEQUENCE [LARGE SCALE GENOMIC DNA]</scope>
    <source>
        <strain evidence="4 5">0.1X-D8-26</strain>
    </source>
</reference>
<dbReference type="STRING" id="1235814.GCA_000613385_02598"/>
<dbReference type="Proteomes" id="UP000267159">
    <property type="component" value="Unassembled WGS sequence"/>
</dbReference>
<dbReference type="Pfam" id="PF00754">
    <property type="entry name" value="F5_F8_type_C"/>
    <property type="match status" value="1"/>
</dbReference>
<evidence type="ECO:0000259" key="2">
    <source>
        <dbReference type="Pfam" id="PF00754"/>
    </source>
</evidence>
<proteinExistence type="predicted"/>
<dbReference type="InterPro" id="IPR008979">
    <property type="entry name" value="Galactose-bd-like_sf"/>
</dbReference>
<feature type="chain" id="PRO_5018045212" evidence="1">
    <location>
        <begin position="21"/>
        <end position="446"/>
    </location>
</feature>
<keyword evidence="1" id="KW-0732">Signal</keyword>
<evidence type="ECO:0000313" key="4">
    <source>
        <dbReference type="EMBL" id="RLT81480.1"/>
    </source>
</evidence>
<comment type="caution">
    <text evidence="4">The sequence shown here is derived from an EMBL/GenBank/DDBJ whole genome shotgun (WGS) entry which is preliminary data.</text>
</comment>
<sequence length="446" mass="49062">MKAHYKLFLSLAIGSFVTFAGCQDDEVVDLVKYPVNQPAITIDGAEGASKAMLTAVYKSDGTLELDGLVTRTYTFHFAASPEDATVTFDIINTNIPKENVEISATKVVLPAGSTDASVTVALKDEDFNFAASNYDATTYELGVKASVEGYKIGTEPIESKVVIEKEAYSASCYVVGENGNSATFERAFSQGTIVNPDPISYTFKMKLDKPARKDVKVKLATTGLGEQFMNDITVTPAEIIIPAGERESADITWSITDDFLLTTADPETYTLVVTASAESEDPVVGDNKEENFLTFNVSKVFRNFGYVSDKVANWIELDKTGWSVELEPPLRNGNLLIDGKGGSTENSVYRSADWWFVVDMKSEKTMTGFGIDYYINGTPSSPQKVTISTSMDNETWVTQGAVDTPQSANHYFQFFVPQNARYVKVELKGLYNRYLDVTEVYVYNAQ</sequence>
<evidence type="ECO:0000256" key="1">
    <source>
        <dbReference type="SAM" id="SignalP"/>
    </source>
</evidence>